<dbReference type="Pfam" id="PF03401">
    <property type="entry name" value="TctC"/>
    <property type="match status" value="1"/>
</dbReference>
<protein>
    <recommendedName>
        <fullName evidence="2">Tripartite tricarboxylate transporter family receptor</fullName>
    </recommendedName>
</protein>
<evidence type="ECO:0000313" key="1">
    <source>
        <dbReference type="EMBL" id="MPN37805.1"/>
    </source>
</evidence>
<name>A0A645HFJ9_9ZZZZ</name>
<organism evidence="1">
    <name type="scientific">bioreactor metagenome</name>
    <dbReference type="NCBI Taxonomy" id="1076179"/>
    <lineage>
        <taxon>unclassified sequences</taxon>
        <taxon>metagenomes</taxon>
        <taxon>ecological metagenomes</taxon>
    </lineage>
</organism>
<dbReference type="PANTHER" id="PTHR42928:SF5">
    <property type="entry name" value="BLR1237 PROTEIN"/>
    <property type="match status" value="1"/>
</dbReference>
<dbReference type="Gene3D" id="3.40.190.150">
    <property type="entry name" value="Bordetella uptake gene, domain 1"/>
    <property type="match status" value="1"/>
</dbReference>
<gene>
    <name evidence="1" type="ORF">SDC9_185326</name>
</gene>
<sequence>MRAIAVTAPARVASLPDVPTMAEQGLAGFAVEQWHGLLAPAATPEPVIARLHQVLTQILAEPEMLQALREQGYTPAGESAAQFGKLIAADIERYAAVTAQLGLTVD</sequence>
<dbReference type="PANTHER" id="PTHR42928">
    <property type="entry name" value="TRICARBOXYLATE-BINDING PROTEIN"/>
    <property type="match status" value="1"/>
</dbReference>
<accession>A0A645HFJ9</accession>
<dbReference type="InterPro" id="IPR042100">
    <property type="entry name" value="Bug_dom1"/>
</dbReference>
<proteinExistence type="predicted"/>
<evidence type="ECO:0008006" key="2">
    <source>
        <dbReference type="Google" id="ProtNLM"/>
    </source>
</evidence>
<comment type="caution">
    <text evidence="1">The sequence shown here is derived from an EMBL/GenBank/DDBJ whole genome shotgun (WGS) entry which is preliminary data.</text>
</comment>
<dbReference type="InterPro" id="IPR005064">
    <property type="entry name" value="BUG"/>
</dbReference>
<dbReference type="Gene3D" id="3.40.190.10">
    <property type="entry name" value="Periplasmic binding protein-like II"/>
    <property type="match status" value="1"/>
</dbReference>
<reference evidence="1" key="1">
    <citation type="submission" date="2019-08" db="EMBL/GenBank/DDBJ databases">
        <authorList>
            <person name="Kucharzyk K."/>
            <person name="Murdoch R.W."/>
            <person name="Higgins S."/>
            <person name="Loffler F."/>
        </authorList>
    </citation>
    <scope>NUCLEOTIDE SEQUENCE</scope>
</reference>
<dbReference type="EMBL" id="VSSQ01092671">
    <property type="protein sequence ID" value="MPN37805.1"/>
    <property type="molecule type" value="Genomic_DNA"/>
</dbReference>
<dbReference type="AlphaFoldDB" id="A0A645HFJ9"/>